<gene>
    <name evidence="2" type="ORF">PAPOLLO_LOCUS10936</name>
</gene>
<comment type="caution">
    <text evidence="2">The sequence shown here is derived from an EMBL/GenBank/DDBJ whole genome shotgun (WGS) entry which is preliminary data.</text>
</comment>
<protein>
    <submittedName>
        <fullName evidence="2">(apollo) hypothetical protein</fullName>
    </submittedName>
</protein>
<feature type="region of interest" description="Disordered" evidence="1">
    <location>
        <begin position="1"/>
        <end position="29"/>
    </location>
</feature>
<name>A0A8S3WVD2_PARAO</name>
<dbReference type="Proteomes" id="UP000691718">
    <property type="component" value="Unassembled WGS sequence"/>
</dbReference>
<sequence length="102" mass="11410">MSRLINEENRNVSADAVREESANANTEMEDAVVFEGQSSDSMMISTVDIENHSAYSDSDTDYYDGDTGFDTEREEQFTETITSALSMHCHENTTQQRSIAVV</sequence>
<evidence type="ECO:0000313" key="3">
    <source>
        <dbReference type="Proteomes" id="UP000691718"/>
    </source>
</evidence>
<feature type="compositionally biased region" description="Basic and acidic residues" evidence="1">
    <location>
        <begin position="1"/>
        <end position="21"/>
    </location>
</feature>
<dbReference type="EMBL" id="CAJQZP010000774">
    <property type="protein sequence ID" value="CAG4984777.1"/>
    <property type="molecule type" value="Genomic_DNA"/>
</dbReference>
<keyword evidence="3" id="KW-1185">Reference proteome</keyword>
<dbReference type="AlphaFoldDB" id="A0A8S3WVD2"/>
<accession>A0A8S3WVD2</accession>
<proteinExistence type="predicted"/>
<evidence type="ECO:0000256" key="1">
    <source>
        <dbReference type="SAM" id="MobiDB-lite"/>
    </source>
</evidence>
<evidence type="ECO:0000313" key="2">
    <source>
        <dbReference type="EMBL" id="CAG4984777.1"/>
    </source>
</evidence>
<reference evidence="2" key="1">
    <citation type="submission" date="2021-04" db="EMBL/GenBank/DDBJ databases">
        <authorList>
            <person name="Tunstrom K."/>
        </authorList>
    </citation>
    <scope>NUCLEOTIDE SEQUENCE</scope>
</reference>
<organism evidence="2 3">
    <name type="scientific">Parnassius apollo</name>
    <name type="common">Apollo butterfly</name>
    <name type="synonym">Papilio apollo</name>
    <dbReference type="NCBI Taxonomy" id="110799"/>
    <lineage>
        <taxon>Eukaryota</taxon>
        <taxon>Metazoa</taxon>
        <taxon>Ecdysozoa</taxon>
        <taxon>Arthropoda</taxon>
        <taxon>Hexapoda</taxon>
        <taxon>Insecta</taxon>
        <taxon>Pterygota</taxon>
        <taxon>Neoptera</taxon>
        <taxon>Endopterygota</taxon>
        <taxon>Lepidoptera</taxon>
        <taxon>Glossata</taxon>
        <taxon>Ditrysia</taxon>
        <taxon>Papilionoidea</taxon>
        <taxon>Papilionidae</taxon>
        <taxon>Parnassiinae</taxon>
        <taxon>Parnassini</taxon>
        <taxon>Parnassius</taxon>
        <taxon>Parnassius</taxon>
    </lineage>
</organism>